<dbReference type="Gene3D" id="4.10.410.40">
    <property type="match status" value="1"/>
</dbReference>
<dbReference type="Pfam" id="PF16460">
    <property type="entry name" value="Phage_TTP_11"/>
    <property type="match status" value="1"/>
</dbReference>
<dbReference type="RefSeq" id="WP_326293401.1">
    <property type="nucleotide sequence ID" value="NZ_JAYMCU010000295.1"/>
</dbReference>
<feature type="non-terminal residue" evidence="1">
    <location>
        <position position="1"/>
    </location>
</feature>
<accession>A0ABU6IDL5</accession>
<evidence type="ECO:0000313" key="2">
    <source>
        <dbReference type="Proteomes" id="UP001357437"/>
    </source>
</evidence>
<name>A0ABU6IDL5_9ENTR</name>
<reference evidence="1 2" key="1">
    <citation type="submission" date="2024-01" db="EMBL/GenBank/DDBJ databases">
        <title>Comparative Genomics of Leclercia adecarboxylata Strains Isolated from Several Sources.</title>
        <authorList>
            <person name="Yescas-Zazueta V."/>
            <person name="Balbuena-Alonso M.G."/>
            <person name="Valencia D."/>
            <person name="Mendez-Pfeiffer P.A."/>
            <person name="Ballesteros-Monrreal M.G."/>
            <person name="Rocha-Gracia R.D.C."/>
            <person name="Barrios-Villa E."/>
        </authorList>
    </citation>
    <scope>NUCLEOTIDE SEQUENCE [LARGE SCALE GENOMIC DNA]</scope>
    <source>
        <strain evidence="1 2">33MEM</strain>
    </source>
</reference>
<organism evidence="1 2">
    <name type="scientific">Leclercia adecarboxylata</name>
    <dbReference type="NCBI Taxonomy" id="83655"/>
    <lineage>
        <taxon>Bacteria</taxon>
        <taxon>Pseudomonadati</taxon>
        <taxon>Pseudomonadota</taxon>
        <taxon>Gammaproteobacteria</taxon>
        <taxon>Enterobacterales</taxon>
        <taxon>Enterobacteriaceae</taxon>
        <taxon>Leclercia</taxon>
    </lineage>
</organism>
<dbReference type="EMBL" id="JAYMCU010000295">
    <property type="protein sequence ID" value="MEC3939684.1"/>
    <property type="molecule type" value="Genomic_DNA"/>
</dbReference>
<protein>
    <submittedName>
        <fullName evidence="1">Phage tail tube protein</fullName>
    </submittedName>
</protein>
<keyword evidence="2" id="KW-1185">Reference proteome</keyword>
<evidence type="ECO:0000313" key="1">
    <source>
        <dbReference type="EMBL" id="MEC3939684.1"/>
    </source>
</evidence>
<gene>
    <name evidence="1" type="ORF">VOF76_26670</name>
</gene>
<comment type="caution">
    <text evidence="1">The sequence shown here is derived from an EMBL/GenBank/DDBJ whole genome shotgun (WGS) entry which is preliminary data.</text>
</comment>
<dbReference type="InterPro" id="IPR032495">
    <property type="entry name" value="Phage_TTP_11"/>
</dbReference>
<sequence length="158" mass="17003">LYDKDIIMPTPMDVFTGSNITVCIGTAGPTTATTFTTIPEIAAFPGTGSSANVIEVVSFNSAYNRKLVGSKTNADVTLQVNWMPDNTVHQQLVTAFENGTRIQLKFSYFTDATKTAGSYVVYNGFISEKKIESDRDKVVNMTLNFACDGAAVAQGLLP</sequence>
<proteinExistence type="predicted"/>
<dbReference type="Proteomes" id="UP001357437">
    <property type="component" value="Unassembled WGS sequence"/>
</dbReference>